<dbReference type="NCBIfam" id="TIGR00220">
    <property type="entry name" value="mscL"/>
    <property type="match status" value="1"/>
</dbReference>
<comment type="function">
    <text evidence="9">Channel that opens in response to stretch forces in the membrane lipid bilayer. May participate in the regulation of osmotic pressure changes within the cell.</text>
</comment>
<evidence type="ECO:0000256" key="8">
    <source>
        <dbReference type="ARBA" id="ARBA00023303"/>
    </source>
</evidence>
<proteinExistence type="inferred from homology"/>
<feature type="compositionally biased region" description="Pro residues" evidence="10">
    <location>
        <begin position="190"/>
        <end position="215"/>
    </location>
</feature>
<sequence>MSDSMREGLRGAGDRLRAVGGSSQVKGMAKVFQGFKDFISRGNAIELAVGVVVGAAFTAVVGALQDGFISPLIGWVFGKPNLAGLWDIGPYTWRTPGPGEDPIAPIQVGVILNALLQFLITAAAIYFLIVVPLNALAARRKKGVEDEPAAPAEDILLLQEIRDLLSQRLTPAIVNDTTTTPGDPAAGTPPVAPPPAPGTPPAPGAPPSIPPGTHP</sequence>
<reference evidence="11 12" key="1">
    <citation type="submission" date="2023-07" db="EMBL/GenBank/DDBJ databases">
        <title>Sequencing the genomes of 1000 actinobacteria strains.</title>
        <authorList>
            <person name="Klenk H.-P."/>
        </authorList>
    </citation>
    <scope>NUCLEOTIDE SEQUENCE [LARGE SCALE GENOMIC DNA]</scope>
    <source>
        <strain evidence="11 12">DSM 14785</strain>
    </source>
</reference>
<comment type="subcellular location">
    <subcellularLocation>
        <location evidence="9">Cell membrane</location>
        <topology evidence="9">Multi-pass membrane protein</topology>
    </subcellularLocation>
    <subcellularLocation>
        <location evidence="1">Membrane</location>
        <topology evidence="1">Multi-pass membrane protein</topology>
    </subcellularLocation>
</comment>
<gene>
    <name evidence="9" type="primary">mscL</name>
    <name evidence="11" type="ORF">JO380_000904</name>
</gene>
<evidence type="ECO:0000313" key="12">
    <source>
        <dbReference type="Proteomes" id="UP001240250"/>
    </source>
</evidence>
<dbReference type="InterPro" id="IPR037673">
    <property type="entry name" value="MSC/AndL"/>
</dbReference>
<evidence type="ECO:0000256" key="4">
    <source>
        <dbReference type="ARBA" id="ARBA00022692"/>
    </source>
</evidence>
<evidence type="ECO:0000256" key="7">
    <source>
        <dbReference type="ARBA" id="ARBA00023136"/>
    </source>
</evidence>
<evidence type="ECO:0000256" key="9">
    <source>
        <dbReference type="HAMAP-Rule" id="MF_00115"/>
    </source>
</evidence>
<dbReference type="Gene3D" id="1.10.1200.120">
    <property type="entry name" value="Large-conductance mechanosensitive channel, MscL, domain 1"/>
    <property type="match status" value="1"/>
</dbReference>
<dbReference type="InterPro" id="IPR036019">
    <property type="entry name" value="MscL_channel"/>
</dbReference>
<evidence type="ECO:0000256" key="6">
    <source>
        <dbReference type="ARBA" id="ARBA00023065"/>
    </source>
</evidence>
<dbReference type="PRINTS" id="PR01264">
    <property type="entry name" value="MECHCHANNEL"/>
</dbReference>
<keyword evidence="6 9" id="KW-0406">Ion transport</keyword>
<evidence type="ECO:0000313" key="11">
    <source>
        <dbReference type="EMBL" id="MDQ0424523.1"/>
    </source>
</evidence>
<dbReference type="EMBL" id="JAUSVM010000001">
    <property type="protein sequence ID" value="MDQ0424523.1"/>
    <property type="molecule type" value="Genomic_DNA"/>
</dbReference>
<evidence type="ECO:0000256" key="1">
    <source>
        <dbReference type="ARBA" id="ARBA00004141"/>
    </source>
</evidence>
<keyword evidence="2 9" id="KW-0813">Transport</keyword>
<accession>A0ABU0GHK1</accession>
<comment type="caution">
    <text evidence="11">The sequence shown here is derived from an EMBL/GenBank/DDBJ whole genome shotgun (WGS) entry which is preliminary data.</text>
</comment>
<dbReference type="Pfam" id="PF01741">
    <property type="entry name" value="MscL"/>
    <property type="match status" value="1"/>
</dbReference>
<evidence type="ECO:0000256" key="5">
    <source>
        <dbReference type="ARBA" id="ARBA00022989"/>
    </source>
</evidence>
<keyword evidence="3 9" id="KW-1003">Cell membrane</keyword>
<feature type="compositionally biased region" description="Low complexity" evidence="10">
    <location>
        <begin position="177"/>
        <end position="189"/>
    </location>
</feature>
<protein>
    <recommendedName>
        <fullName evidence="9">Large-conductance mechanosensitive channel</fullName>
    </recommendedName>
</protein>
<keyword evidence="7 9" id="KW-0472">Membrane</keyword>
<evidence type="ECO:0000256" key="10">
    <source>
        <dbReference type="SAM" id="MobiDB-lite"/>
    </source>
</evidence>
<dbReference type="PANTHER" id="PTHR30266:SF2">
    <property type="entry name" value="LARGE-CONDUCTANCE MECHANOSENSITIVE CHANNEL"/>
    <property type="match status" value="1"/>
</dbReference>
<evidence type="ECO:0000256" key="2">
    <source>
        <dbReference type="ARBA" id="ARBA00022448"/>
    </source>
</evidence>
<dbReference type="RefSeq" id="WP_070318580.1">
    <property type="nucleotide sequence ID" value="NZ_CP194061.1"/>
</dbReference>
<keyword evidence="12" id="KW-1185">Reference proteome</keyword>
<dbReference type="Proteomes" id="UP001240250">
    <property type="component" value="Unassembled WGS sequence"/>
</dbReference>
<keyword evidence="5 9" id="KW-1133">Transmembrane helix</keyword>
<organism evidence="11 12">
    <name type="scientific">Cellulomonas iranensis</name>
    <dbReference type="NCBI Taxonomy" id="76862"/>
    <lineage>
        <taxon>Bacteria</taxon>
        <taxon>Bacillati</taxon>
        <taxon>Actinomycetota</taxon>
        <taxon>Actinomycetes</taxon>
        <taxon>Micrococcales</taxon>
        <taxon>Cellulomonadaceae</taxon>
        <taxon>Cellulomonas</taxon>
    </lineage>
</organism>
<feature type="region of interest" description="Disordered" evidence="10">
    <location>
        <begin position="173"/>
        <end position="215"/>
    </location>
</feature>
<name>A0ABU0GHK1_9CELL</name>
<dbReference type="HAMAP" id="MF_00115">
    <property type="entry name" value="MscL"/>
    <property type="match status" value="1"/>
</dbReference>
<dbReference type="SUPFAM" id="SSF81330">
    <property type="entry name" value="Gated mechanosensitive channel"/>
    <property type="match status" value="1"/>
</dbReference>
<feature type="transmembrane region" description="Helical" evidence="9">
    <location>
        <begin position="110"/>
        <end position="133"/>
    </location>
</feature>
<keyword evidence="8 9" id="KW-0407">Ion channel</keyword>
<comment type="similarity">
    <text evidence="9">Belongs to the MscL family.</text>
</comment>
<dbReference type="PANTHER" id="PTHR30266">
    <property type="entry name" value="MECHANOSENSITIVE CHANNEL MSCL"/>
    <property type="match status" value="1"/>
</dbReference>
<evidence type="ECO:0000256" key="3">
    <source>
        <dbReference type="ARBA" id="ARBA00022475"/>
    </source>
</evidence>
<comment type="subunit">
    <text evidence="9">Homopentamer.</text>
</comment>
<keyword evidence="4 9" id="KW-0812">Transmembrane</keyword>
<dbReference type="InterPro" id="IPR001185">
    <property type="entry name" value="MS_channel"/>
</dbReference>
<feature type="transmembrane region" description="Helical" evidence="9">
    <location>
        <begin position="44"/>
        <end position="64"/>
    </location>
</feature>